<organism evidence="3 4">
    <name type="scientific">Helicobacter colisuis</name>
    <dbReference type="NCBI Taxonomy" id="2949739"/>
    <lineage>
        <taxon>Bacteria</taxon>
        <taxon>Pseudomonadati</taxon>
        <taxon>Campylobacterota</taxon>
        <taxon>Epsilonproteobacteria</taxon>
        <taxon>Campylobacterales</taxon>
        <taxon>Helicobacteraceae</taxon>
        <taxon>Helicobacter</taxon>
    </lineage>
</organism>
<reference evidence="3" key="1">
    <citation type="submission" date="2022-06" db="EMBL/GenBank/DDBJ databases">
        <title>Helicobacter colisuis sp. nov.</title>
        <authorList>
            <person name="Papic B."/>
            <person name="Gruntar I."/>
        </authorList>
    </citation>
    <scope>NUCLEOTIDE SEQUENCE</scope>
    <source>
        <strain evidence="3">11154-15</strain>
    </source>
</reference>
<dbReference type="Pfam" id="PF04608">
    <property type="entry name" value="PgpA"/>
    <property type="match status" value="1"/>
</dbReference>
<keyword evidence="4" id="KW-1185">Reference proteome</keyword>
<dbReference type="PIRSF" id="PIRSF006162">
    <property type="entry name" value="PgpA"/>
    <property type="match status" value="1"/>
</dbReference>
<protein>
    <submittedName>
        <fullName evidence="3">Phosphatidylglycerophosphatase A</fullName>
    </submittedName>
</protein>
<dbReference type="PANTHER" id="PTHR36305:SF1">
    <property type="entry name" value="PHOSPHATIDYLGLYCEROPHOSPHATASE A"/>
    <property type="match status" value="1"/>
</dbReference>
<evidence type="ECO:0000256" key="1">
    <source>
        <dbReference type="SAM" id="Phobius"/>
    </source>
</evidence>
<keyword evidence="1" id="KW-0472">Membrane</keyword>
<feature type="transmembrane region" description="Helical" evidence="1">
    <location>
        <begin position="94"/>
        <end position="120"/>
    </location>
</feature>
<keyword evidence="1" id="KW-1133">Transmembrane helix</keyword>
<feature type="domain" description="YutG/PgpA" evidence="2">
    <location>
        <begin position="22"/>
        <end position="159"/>
    </location>
</feature>
<keyword evidence="1" id="KW-0812">Transmembrane</keyword>
<dbReference type="InterPro" id="IPR026037">
    <property type="entry name" value="PgpA"/>
</dbReference>
<evidence type="ECO:0000259" key="2">
    <source>
        <dbReference type="Pfam" id="PF04608"/>
    </source>
</evidence>
<dbReference type="PANTHER" id="PTHR36305">
    <property type="entry name" value="PHOSPHATIDYLGLYCEROPHOSPHATASE A"/>
    <property type="match status" value="1"/>
</dbReference>
<feature type="transmembrane region" description="Helical" evidence="1">
    <location>
        <begin position="146"/>
        <end position="164"/>
    </location>
</feature>
<dbReference type="EMBL" id="JAMOKX010000001">
    <property type="protein sequence ID" value="MCL9818634.1"/>
    <property type="molecule type" value="Genomic_DNA"/>
</dbReference>
<evidence type="ECO:0000313" key="3">
    <source>
        <dbReference type="EMBL" id="MCL9818634.1"/>
    </source>
</evidence>
<name>A0ABT0TS22_9HELI</name>
<dbReference type="InterPro" id="IPR036681">
    <property type="entry name" value="PgpA-like_sf"/>
</dbReference>
<comment type="caution">
    <text evidence="3">The sequence shown here is derived from an EMBL/GenBank/DDBJ whole genome shotgun (WGS) entry which is preliminary data.</text>
</comment>
<accession>A0ABT0TS22</accession>
<evidence type="ECO:0000313" key="4">
    <source>
        <dbReference type="Proteomes" id="UP001057522"/>
    </source>
</evidence>
<sequence>MQDKNFFLQFQNTKDFLCKMYLTLFFSGLSKKAPGTLGTLVALPFGWAIAYFIAPSTLFLLALLVSVIAIKIIDNYESQGLNHDRQEIVIDELAGVWISIAMIGHTYFALMLAFILFRIFDIWKPSIIGRIDKNTKGGLGVMGDDLLAGFFAGLLGLILIKLLSQFQTFENLLKLSF</sequence>
<proteinExistence type="predicted"/>
<dbReference type="InterPro" id="IPR007686">
    <property type="entry name" value="YutG/PgpA"/>
</dbReference>
<feature type="transmembrane region" description="Helical" evidence="1">
    <location>
        <begin position="49"/>
        <end position="73"/>
    </location>
</feature>
<dbReference type="RefSeq" id="WP_242099437.1">
    <property type="nucleotide sequence ID" value="NZ_JAMOKW010000001.1"/>
</dbReference>
<dbReference type="Proteomes" id="UP001057522">
    <property type="component" value="Unassembled WGS sequence"/>
</dbReference>
<gene>
    <name evidence="3" type="ORF">NCR95_00345</name>
</gene>
<feature type="transmembrane region" description="Helical" evidence="1">
    <location>
        <begin position="21"/>
        <end position="43"/>
    </location>
</feature>
<dbReference type="CDD" id="cd06971">
    <property type="entry name" value="PgpA"/>
    <property type="match status" value="1"/>
</dbReference>
<dbReference type="SUPFAM" id="SSF101307">
    <property type="entry name" value="YutG-like"/>
    <property type="match status" value="1"/>
</dbReference>